<accession>A0A7S7LYQ6</accession>
<dbReference type="KEGG" id="sbal:HUE88_04930"/>
<dbReference type="AlphaFoldDB" id="A0A7S7LYQ6"/>
<evidence type="ECO:0000313" key="1">
    <source>
        <dbReference type="EMBL" id="QOY53029.1"/>
    </source>
</evidence>
<reference evidence="1 2" key="1">
    <citation type="submission" date="2020-05" db="EMBL/GenBank/DDBJ databases">
        <title>Sulfurimonas marisnigri, sp. nov., and Sulfurimonas baltica, sp. nov., manganese oxide reducing chemolithoautotrophs of the class Epsilonproteobacteria isolated from the pelagic redoxclines of the Black and Baltic Seas and emended description of the genus Sulfurimonas.</title>
        <authorList>
            <person name="Henkel J.V."/>
            <person name="Laudan C."/>
            <person name="Werner J."/>
            <person name="Neu T."/>
            <person name="Plewe S."/>
            <person name="Sproer C."/>
            <person name="Bunk B."/>
            <person name="Schulz-Vogt H.N."/>
        </authorList>
    </citation>
    <scope>NUCLEOTIDE SEQUENCE [LARGE SCALE GENOMIC DNA]</scope>
    <source>
        <strain evidence="1 2">GD2</strain>
    </source>
</reference>
<protein>
    <submittedName>
        <fullName evidence="1">Uncharacterized protein</fullName>
    </submittedName>
</protein>
<dbReference type="EMBL" id="CP054492">
    <property type="protein sequence ID" value="QOY53029.1"/>
    <property type="molecule type" value="Genomic_DNA"/>
</dbReference>
<proteinExistence type="predicted"/>
<evidence type="ECO:0000313" key="2">
    <source>
        <dbReference type="Proteomes" id="UP000593994"/>
    </source>
</evidence>
<dbReference type="RefSeq" id="WP_194371686.1">
    <property type="nucleotide sequence ID" value="NZ_CP054492.1"/>
</dbReference>
<sequence length="146" mass="17202">MPIFIKKNISDKVLLEKFEEMQYATSNDKIKIDSNRLKFLNNIDAHCINFIDTKKYIGDECIYNVIKETNRDKNIKQLNNSNYILIYVKINPNTSLEAIEHFLWVLSTIEEGHNVTYIIKNDEHFSEETAENLVIGIKKINNHYTF</sequence>
<gene>
    <name evidence="1" type="ORF">HUE88_04930</name>
</gene>
<dbReference type="Proteomes" id="UP000593994">
    <property type="component" value="Chromosome"/>
</dbReference>
<keyword evidence="2" id="KW-1185">Reference proteome</keyword>
<name>A0A7S7LYQ6_9BACT</name>
<organism evidence="1 2">
    <name type="scientific">Candidatus Sulfurimonas baltica</name>
    <dbReference type="NCBI Taxonomy" id="2740404"/>
    <lineage>
        <taxon>Bacteria</taxon>
        <taxon>Pseudomonadati</taxon>
        <taxon>Campylobacterota</taxon>
        <taxon>Epsilonproteobacteria</taxon>
        <taxon>Campylobacterales</taxon>
        <taxon>Sulfurimonadaceae</taxon>
        <taxon>Sulfurimonas</taxon>
    </lineage>
</organism>